<comment type="caution">
    <text evidence="3">The sequence shown here is derived from an EMBL/GenBank/DDBJ whole genome shotgun (WGS) entry which is preliminary data.</text>
</comment>
<dbReference type="RefSeq" id="WP_306952904.1">
    <property type="nucleotide sequence ID" value="NZ_JAURUO010000001.1"/>
</dbReference>
<evidence type="ECO:0000313" key="4">
    <source>
        <dbReference type="Proteomes" id="UP001229209"/>
    </source>
</evidence>
<proteinExistence type="predicted"/>
<feature type="compositionally biased region" description="Low complexity" evidence="1">
    <location>
        <begin position="60"/>
        <end position="83"/>
    </location>
</feature>
<evidence type="ECO:0000313" key="3">
    <source>
        <dbReference type="EMBL" id="MDP9727447.1"/>
    </source>
</evidence>
<evidence type="ECO:0008006" key="5">
    <source>
        <dbReference type="Google" id="ProtNLM"/>
    </source>
</evidence>
<keyword evidence="2" id="KW-0732">Signal</keyword>
<dbReference type="Proteomes" id="UP001229209">
    <property type="component" value="Unassembled WGS sequence"/>
</dbReference>
<protein>
    <recommendedName>
        <fullName evidence="5">Lipoprotein</fullName>
    </recommendedName>
</protein>
<feature type="compositionally biased region" description="Polar residues" evidence="1">
    <location>
        <begin position="35"/>
        <end position="53"/>
    </location>
</feature>
<feature type="chain" id="PRO_5046903393" description="Lipoprotein" evidence="2">
    <location>
        <begin position="20"/>
        <end position="245"/>
    </location>
</feature>
<dbReference type="PROSITE" id="PS51257">
    <property type="entry name" value="PROKAR_LIPOPROTEIN"/>
    <property type="match status" value="1"/>
</dbReference>
<evidence type="ECO:0000256" key="1">
    <source>
        <dbReference type="SAM" id="MobiDB-lite"/>
    </source>
</evidence>
<feature type="signal peptide" evidence="2">
    <location>
        <begin position="1"/>
        <end position="19"/>
    </location>
</feature>
<name>A0ABT9LT58_9BACL</name>
<keyword evidence="4" id="KW-1185">Reference proteome</keyword>
<evidence type="ECO:0000256" key="2">
    <source>
        <dbReference type="SAM" id="SignalP"/>
    </source>
</evidence>
<organism evidence="3 4">
    <name type="scientific">Alicyclobacillus tolerans</name>
    <dbReference type="NCBI Taxonomy" id="90970"/>
    <lineage>
        <taxon>Bacteria</taxon>
        <taxon>Bacillati</taxon>
        <taxon>Bacillota</taxon>
        <taxon>Bacilli</taxon>
        <taxon>Bacillales</taxon>
        <taxon>Alicyclobacillaceae</taxon>
        <taxon>Alicyclobacillus</taxon>
    </lineage>
</organism>
<accession>A0ABT9LT58</accession>
<gene>
    <name evidence="3" type="ORF">J2S04_000369</name>
</gene>
<feature type="region of interest" description="Disordered" evidence="1">
    <location>
        <begin position="35"/>
        <end position="83"/>
    </location>
</feature>
<sequence length="245" mass="26670">MRRAIRGISAITLALTCLAVTGCGTIHSDSSLSANSIGTSQTKSTNPQQQNQTDEVKNPQKSTTVSSQVKSSHSANQNSSSTINSTKTNIFLGKNVQFITNSGMPNAIPNGYTDQHTQLTYYRNKFQKIESFTGTLHHKTFILDFYNSIPNGIAVGVSYNHQPVYFGWGPSPVFDILHFVGDSILLGSPSAGAYMAINLMNGHLMTHTKQIVKLKGYSGLQPPKYILGLPGTHYPIQIPNIKNPE</sequence>
<dbReference type="EMBL" id="JAURUO010000001">
    <property type="protein sequence ID" value="MDP9727447.1"/>
    <property type="molecule type" value="Genomic_DNA"/>
</dbReference>
<reference evidence="3 4" key="1">
    <citation type="submission" date="2023-07" db="EMBL/GenBank/DDBJ databases">
        <title>Genomic Encyclopedia of Type Strains, Phase IV (KMG-IV): sequencing the most valuable type-strain genomes for metagenomic binning, comparative biology and taxonomic classification.</title>
        <authorList>
            <person name="Goeker M."/>
        </authorList>
    </citation>
    <scope>NUCLEOTIDE SEQUENCE [LARGE SCALE GENOMIC DNA]</scope>
    <source>
        <strain evidence="3 4">DSM 25924</strain>
    </source>
</reference>